<evidence type="ECO:0000256" key="2">
    <source>
        <dbReference type="SAM" id="MobiDB-lite"/>
    </source>
</evidence>
<gene>
    <name evidence="3" type="ORF">IPK02_06865</name>
</gene>
<dbReference type="GO" id="GO:0016787">
    <property type="term" value="F:hydrolase activity"/>
    <property type="evidence" value="ECO:0007669"/>
    <property type="project" value="UniProtKB-KW"/>
</dbReference>
<evidence type="ECO:0000313" key="3">
    <source>
        <dbReference type="EMBL" id="MBK7953699.1"/>
    </source>
</evidence>
<comment type="caution">
    <text evidence="3">The sequence shown here is derived from an EMBL/GenBank/DDBJ whole genome shotgun (WGS) entry which is preliminary data.</text>
</comment>
<dbReference type="Proteomes" id="UP000706151">
    <property type="component" value="Unassembled WGS sequence"/>
</dbReference>
<dbReference type="InterPro" id="IPR038718">
    <property type="entry name" value="SNF2-like_sf"/>
</dbReference>
<dbReference type="InterPro" id="IPR027417">
    <property type="entry name" value="P-loop_NTPase"/>
</dbReference>
<sequence>MLEHHAAQRLSEWFEERWNRWAIDVSQDLAAIIASSWAREASIPPYQIYLNIAYHLSTEARAGLSQFRLPGRFDKELFDFQKSAVKIAARHLHRRCGVMIGDVVGLGKTMMATALARMFEDDLGYETLIICPKNLEPMWERYRTEYGLRGMVVPISQVSRKLPGLKRYRLVLIDESHNLRNREGRRYKAIADYIRSCDARLSCSPLLPTTDPRPTCRASYGLFIDKGQDRHSTRAAPAQTWHQRTGVRAPAPVQGQPDSSPSKRAKRVRDWRGVDPACTWFDAHAASSSSTTLRKMTTARRYIAGNDGE</sequence>
<keyword evidence="1" id="KW-0378">Hydrolase</keyword>
<proteinExistence type="predicted"/>
<protein>
    <recommendedName>
        <fullName evidence="5">Helicase ATP-binding domain-containing protein</fullName>
    </recommendedName>
</protein>
<dbReference type="EMBL" id="JADJOT010000006">
    <property type="protein sequence ID" value="MBK7953699.1"/>
    <property type="molecule type" value="Genomic_DNA"/>
</dbReference>
<dbReference type="Gene3D" id="3.40.50.10810">
    <property type="entry name" value="Tandem AAA-ATPase domain"/>
    <property type="match status" value="1"/>
</dbReference>
<dbReference type="PANTHER" id="PTHR45766">
    <property type="entry name" value="DNA ANNEALING HELICASE AND ENDONUCLEASE ZRANB3 FAMILY MEMBER"/>
    <property type="match status" value="1"/>
</dbReference>
<dbReference type="PANTHER" id="PTHR45766:SF6">
    <property type="entry name" value="SWI_SNF-RELATED MATRIX-ASSOCIATED ACTIN-DEPENDENT REGULATOR OF CHROMATIN SUBFAMILY A-LIKE PROTEIN 1"/>
    <property type="match status" value="1"/>
</dbReference>
<feature type="region of interest" description="Disordered" evidence="2">
    <location>
        <begin position="229"/>
        <end position="268"/>
    </location>
</feature>
<name>A0A935W434_9PROT</name>
<dbReference type="SUPFAM" id="SSF52540">
    <property type="entry name" value="P-loop containing nucleoside triphosphate hydrolases"/>
    <property type="match status" value="1"/>
</dbReference>
<dbReference type="AlphaFoldDB" id="A0A935W434"/>
<evidence type="ECO:0008006" key="5">
    <source>
        <dbReference type="Google" id="ProtNLM"/>
    </source>
</evidence>
<evidence type="ECO:0000256" key="1">
    <source>
        <dbReference type="ARBA" id="ARBA00022801"/>
    </source>
</evidence>
<reference evidence="3 4" key="1">
    <citation type="submission" date="2020-10" db="EMBL/GenBank/DDBJ databases">
        <title>Connecting structure to function with the recovery of over 1000 high-quality activated sludge metagenome-assembled genomes encoding full-length rRNA genes using long-read sequencing.</title>
        <authorList>
            <person name="Singleton C.M."/>
            <person name="Petriglieri F."/>
            <person name="Kristensen J.M."/>
            <person name="Kirkegaard R.H."/>
            <person name="Michaelsen T.Y."/>
            <person name="Andersen M.H."/>
            <person name="Karst S.M."/>
            <person name="Dueholm M.S."/>
            <person name="Nielsen P.H."/>
            <person name="Albertsen M."/>
        </authorList>
    </citation>
    <scope>NUCLEOTIDE SEQUENCE [LARGE SCALE GENOMIC DNA]</scope>
    <source>
        <strain evidence="3">Fred_18-Q3-R57-64_BAT3C.720</strain>
    </source>
</reference>
<organism evidence="3 4">
    <name type="scientific">Candidatus Accumulibacter affinis</name>
    <dbReference type="NCBI Taxonomy" id="2954384"/>
    <lineage>
        <taxon>Bacteria</taxon>
        <taxon>Pseudomonadati</taxon>
        <taxon>Pseudomonadota</taxon>
        <taxon>Betaproteobacteria</taxon>
        <taxon>Candidatus Accumulibacter</taxon>
    </lineage>
</organism>
<evidence type="ECO:0000313" key="4">
    <source>
        <dbReference type="Proteomes" id="UP000706151"/>
    </source>
</evidence>
<accession>A0A935W434</accession>